<sequence>MSKITGMAATTLPADDTILEHRFTKLCYHLKSSPEESALHFPFEMRAIVQNRFQYSIIYYINSFVLLFLSLSLSRFDSASSKQPSPLWHCLYIKSWLEETTKANLTEDRSPFGESDDDMEDEIPVLNSNIKAKEQARQLKKRRLDSFDRQDLEAYYITILKLIRRGQFDELTSLASQHTDSRKVFFIHFADLMKKAEDGIGIEWKAEKRKMWKKMCDDQLKDKNLGPYGKAVFSAITGRTEHLLPVCETWEDVIWSYNNACLQATIEKFLSHQPGSDDVSVPSQPNDITYLPLEIASLANGKDILLSKKTIFLSSKPLELIDCLYTICVDKKWNALSGISENPKLQDVFLRVAASFALYVQVYYKIDDPKINSLLECYATKLADRSFDDMAMYTSTLPSDLQTSFMARFFKNFDGDKKACSELVKIARKYRVDISSVLECIFVLYMTEFVNKQAVSQSSLQENYKFELEGALSKNDRICLKAVGWLSMDNAMANNLIERINGVLRYLLATRQIGLAYFVAISVPVSYLNTFAIYADRPSTIPDVVSEFYYHRSVIEILRIATIEALDAIQKAREDFRNLTKELSEKIKAVLNSKWLRVSSTEKEVLKYMDWDLEPALIERLSNAELRKVYITQLVFYLHDLYFDTSDIFEQHCKDSLNLMELVSQGHHGIYKDIEAAGKTSLLLQRLCKSKLKILEVSQ</sequence>
<evidence type="ECO:0000256" key="2">
    <source>
        <dbReference type="ARBA" id="ARBA00022816"/>
    </source>
</evidence>
<dbReference type="Pfam" id="PF04121">
    <property type="entry name" value="Nup84_Nup100"/>
    <property type="match status" value="1"/>
</dbReference>
<keyword evidence="5 7" id="KW-0906">Nuclear pore complex</keyword>
<evidence type="ECO:0000256" key="6">
    <source>
        <dbReference type="ARBA" id="ARBA00023242"/>
    </source>
</evidence>
<comment type="subunit">
    <text evidence="7">Part of the nuclear pore complex (NPC).</text>
</comment>
<keyword evidence="1 7" id="KW-0813">Transport</keyword>
<dbReference type="Proteomes" id="UP001448207">
    <property type="component" value="Unassembled WGS sequence"/>
</dbReference>
<proteinExistence type="inferred from homology"/>
<name>A0ABR3AYW5_PHYBL</name>
<comment type="subcellular location">
    <subcellularLocation>
        <location evidence="7">Nucleus</location>
        <location evidence="7">Nuclear pore complex</location>
    </subcellularLocation>
    <subcellularLocation>
        <location evidence="7">Nucleus membrane</location>
    </subcellularLocation>
</comment>
<evidence type="ECO:0000256" key="5">
    <source>
        <dbReference type="ARBA" id="ARBA00023132"/>
    </source>
</evidence>
<gene>
    <name evidence="9" type="ORF">J3Q64DRAFT_1861279</name>
</gene>
<evidence type="ECO:0000256" key="3">
    <source>
        <dbReference type="ARBA" id="ARBA00022927"/>
    </source>
</evidence>
<dbReference type="InterPro" id="IPR007252">
    <property type="entry name" value="Nup84/Nup107"/>
</dbReference>
<dbReference type="Gene3D" id="1.10.3450.20">
    <property type="match status" value="1"/>
</dbReference>
<keyword evidence="3" id="KW-0653">Protein transport</keyword>
<keyword evidence="8" id="KW-1133">Transmembrane helix</keyword>
<keyword evidence="4 7" id="KW-0811">Translocation</keyword>
<dbReference type="PANTHER" id="PTHR13003">
    <property type="entry name" value="NUP107-RELATED"/>
    <property type="match status" value="1"/>
</dbReference>
<comment type="function">
    <text evidence="7">Functions as a component of the nuclear pore complex (NPC).</text>
</comment>
<dbReference type="PANTHER" id="PTHR13003:SF2">
    <property type="entry name" value="NUCLEAR PORE COMPLEX PROTEIN NUP107"/>
    <property type="match status" value="1"/>
</dbReference>
<dbReference type="EMBL" id="JBCLYO010000011">
    <property type="protein sequence ID" value="KAL0085055.1"/>
    <property type="molecule type" value="Genomic_DNA"/>
</dbReference>
<dbReference type="Gene3D" id="1.20.190.50">
    <property type="match status" value="1"/>
</dbReference>
<keyword evidence="2" id="KW-0509">mRNA transport</keyword>
<evidence type="ECO:0000256" key="4">
    <source>
        <dbReference type="ARBA" id="ARBA00023010"/>
    </source>
</evidence>
<evidence type="ECO:0000256" key="1">
    <source>
        <dbReference type="ARBA" id="ARBA00022448"/>
    </source>
</evidence>
<feature type="transmembrane region" description="Helical" evidence="8">
    <location>
        <begin position="53"/>
        <end position="73"/>
    </location>
</feature>
<reference evidence="9 10" key="1">
    <citation type="submission" date="2024-04" db="EMBL/GenBank/DDBJ databases">
        <title>Symmetric and asymmetric DNA N6-adenine methylation regulates different biological responses in Mucorales.</title>
        <authorList>
            <consortium name="Lawrence Berkeley National Laboratory"/>
            <person name="Lax C."/>
            <person name="Mondo S.J."/>
            <person name="Osorio-Concepcion M."/>
            <person name="Muszewska A."/>
            <person name="Corrochano-Luque M."/>
            <person name="Gutierrez G."/>
            <person name="Riley R."/>
            <person name="Lipzen A."/>
            <person name="Guo J."/>
            <person name="Hundley H."/>
            <person name="Amirebrahimi M."/>
            <person name="Ng V."/>
            <person name="Lorenzo-Gutierrez D."/>
            <person name="Binder U."/>
            <person name="Yang J."/>
            <person name="Song Y."/>
            <person name="Canovas D."/>
            <person name="Navarro E."/>
            <person name="Freitag M."/>
            <person name="Gabaldon T."/>
            <person name="Grigoriev I.V."/>
            <person name="Corrochano L.M."/>
            <person name="Nicolas F.E."/>
            <person name="Garre V."/>
        </authorList>
    </citation>
    <scope>NUCLEOTIDE SEQUENCE [LARGE SCALE GENOMIC DNA]</scope>
    <source>
        <strain evidence="9 10">L51</strain>
    </source>
</reference>
<evidence type="ECO:0000256" key="7">
    <source>
        <dbReference type="RuleBase" id="RU365072"/>
    </source>
</evidence>
<comment type="caution">
    <text evidence="9">The sequence shown here is derived from an EMBL/GenBank/DDBJ whole genome shotgun (WGS) entry which is preliminary data.</text>
</comment>
<accession>A0ABR3AYW5</accession>
<keyword evidence="7 8" id="KW-0472">Membrane</keyword>
<evidence type="ECO:0000256" key="8">
    <source>
        <dbReference type="SAM" id="Phobius"/>
    </source>
</evidence>
<comment type="similarity">
    <text evidence="7">Belongs to the nucleoporin Nup84/Nup107 family.</text>
</comment>
<keyword evidence="8" id="KW-0812">Transmembrane</keyword>
<evidence type="ECO:0000313" key="9">
    <source>
        <dbReference type="EMBL" id="KAL0085055.1"/>
    </source>
</evidence>
<protein>
    <recommendedName>
        <fullName evidence="7">Nuclear pore complex protein</fullName>
    </recommendedName>
</protein>
<keyword evidence="10" id="KW-1185">Reference proteome</keyword>
<evidence type="ECO:0000313" key="10">
    <source>
        <dbReference type="Proteomes" id="UP001448207"/>
    </source>
</evidence>
<organism evidence="9 10">
    <name type="scientific">Phycomyces blakesleeanus</name>
    <dbReference type="NCBI Taxonomy" id="4837"/>
    <lineage>
        <taxon>Eukaryota</taxon>
        <taxon>Fungi</taxon>
        <taxon>Fungi incertae sedis</taxon>
        <taxon>Mucoromycota</taxon>
        <taxon>Mucoromycotina</taxon>
        <taxon>Mucoromycetes</taxon>
        <taxon>Mucorales</taxon>
        <taxon>Phycomycetaceae</taxon>
        <taxon>Phycomyces</taxon>
    </lineage>
</organism>
<keyword evidence="6 7" id="KW-0539">Nucleus</keyword>